<dbReference type="SUPFAM" id="SSF54373">
    <property type="entry name" value="FAD-linked reductases, C-terminal domain"/>
    <property type="match status" value="1"/>
</dbReference>
<keyword evidence="9 11" id="KW-0560">Oxidoreductase</keyword>
<dbReference type="PANTHER" id="PTHR42923">
    <property type="entry name" value="PROTOPORPHYRINOGEN OXIDASE"/>
    <property type="match status" value="1"/>
</dbReference>
<evidence type="ECO:0000313" key="14">
    <source>
        <dbReference type="Proteomes" id="UP001580346"/>
    </source>
</evidence>
<comment type="cofactor">
    <cofactor evidence="2 11">
        <name>FAD</name>
        <dbReference type="ChEBI" id="CHEBI:57692"/>
    </cofactor>
</comment>
<comment type="similarity">
    <text evidence="4 11">Belongs to the protoporphyrinogen/coproporphyrinogen oxidase family. Coproporphyrinogen III oxidase subfamily.</text>
</comment>
<feature type="domain" description="Amine oxidase" evidence="12">
    <location>
        <begin position="15"/>
        <end position="469"/>
    </location>
</feature>
<evidence type="ECO:0000256" key="2">
    <source>
        <dbReference type="ARBA" id="ARBA00001974"/>
    </source>
</evidence>
<gene>
    <name evidence="13" type="primary">hemG</name>
    <name evidence="13" type="ORF">ACE41H_03105</name>
</gene>
<dbReference type="InterPro" id="IPR002937">
    <property type="entry name" value="Amino_oxidase"/>
</dbReference>
<dbReference type="InterPro" id="IPR036188">
    <property type="entry name" value="FAD/NAD-bd_sf"/>
</dbReference>
<comment type="pathway">
    <text evidence="3 11">Porphyrin-containing compound metabolism; protoheme biosynthesis.</text>
</comment>
<evidence type="ECO:0000256" key="5">
    <source>
        <dbReference type="ARBA" id="ARBA00012402"/>
    </source>
</evidence>
<organism evidence="13 14">
    <name type="scientific">Paenibacillus enshidis</name>
    <dbReference type="NCBI Taxonomy" id="1458439"/>
    <lineage>
        <taxon>Bacteria</taxon>
        <taxon>Bacillati</taxon>
        <taxon>Bacillota</taxon>
        <taxon>Bacilli</taxon>
        <taxon>Bacillales</taxon>
        <taxon>Paenibacillaceae</taxon>
        <taxon>Paenibacillus</taxon>
    </lineage>
</organism>
<name>A0ABV5ANK4_9BACL</name>
<dbReference type="GO" id="GO:0004729">
    <property type="term" value="F:oxygen-dependent protoporphyrinogen oxidase activity"/>
    <property type="evidence" value="ECO:0007669"/>
    <property type="project" value="UniProtKB-EC"/>
</dbReference>
<comment type="caution">
    <text evidence="13">The sequence shown here is derived from an EMBL/GenBank/DDBJ whole genome shotgun (WGS) entry which is preliminary data.</text>
</comment>
<comment type="function">
    <text evidence="11">Involved in coproporphyrin-dependent heme b biosynthesis. Catalyzes the oxidation of coproporphyrinogen III to coproporphyrin III.</text>
</comment>
<keyword evidence="10 11" id="KW-0350">Heme biosynthesis</keyword>
<comment type="subcellular location">
    <subcellularLocation>
        <location evidence="11">Cytoplasm</location>
    </subcellularLocation>
</comment>
<keyword evidence="8 11" id="KW-0274">FAD</keyword>
<evidence type="ECO:0000256" key="1">
    <source>
        <dbReference type="ARBA" id="ARBA00001755"/>
    </source>
</evidence>
<evidence type="ECO:0000256" key="11">
    <source>
        <dbReference type="RuleBase" id="RU364052"/>
    </source>
</evidence>
<evidence type="ECO:0000256" key="8">
    <source>
        <dbReference type="ARBA" id="ARBA00022827"/>
    </source>
</evidence>
<evidence type="ECO:0000313" key="13">
    <source>
        <dbReference type="EMBL" id="MFB5265775.1"/>
    </source>
</evidence>
<evidence type="ECO:0000256" key="10">
    <source>
        <dbReference type="ARBA" id="ARBA00023133"/>
    </source>
</evidence>
<dbReference type="EMBL" id="JBHHMI010000002">
    <property type="protein sequence ID" value="MFB5265775.1"/>
    <property type="molecule type" value="Genomic_DNA"/>
</dbReference>
<keyword evidence="7 11" id="KW-0285">Flavoprotein</keyword>
<evidence type="ECO:0000256" key="6">
    <source>
        <dbReference type="ARBA" id="ARBA00019046"/>
    </source>
</evidence>
<dbReference type="EC" id="1.3.3.15" evidence="5 11"/>
<evidence type="ECO:0000256" key="9">
    <source>
        <dbReference type="ARBA" id="ARBA00023002"/>
    </source>
</evidence>
<dbReference type="Gene3D" id="1.10.3110.10">
    <property type="entry name" value="protoporphyrinogen ix oxidase, domain 3"/>
    <property type="match status" value="1"/>
</dbReference>
<dbReference type="Gene3D" id="3.90.660.20">
    <property type="entry name" value="Protoporphyrinogen oxidase, mitochondrial, domain 2"/>
    <property type="match status" value="1"/>
</dbReference>
<dbReference type="InterPro" id="IPR004572">
    <property type="entry name" value="Protoporphyrinogen_oxidase"/>
</dbReference>
<dbReference type="InterPro" id="IPR050464">
    <property type="entry name" value="Zeta_carotene_desat/Oxidored"/>
</dbReference>
<sequence length="481" mass="52569">MQRAVKRIVVLGGGITGLSAAFYLQKLAGEKGVPLEITLVEQNDRLGGKLHTVYRDGFMIEKGPDAFLARKTSVLELTAELGMEADLVSTRASAKTACILHNGKLHPMPMGFILGIPTRMSSFIRTGLISPLGKARAALDLILPARKGSEDESLGDFIERRLGKEVLEQITEPLLSGIYAGDTRYLSLLSTFPQFRQMEQRHRSLIKGMALGGGQKSSSLQGLPEIAKKSMFLSYKNGMSAVIDRLEKRLDSVRFIMGQTVVKVCKEDEYRIHLENGETLGADGVVCAVPAFAAAKIFAGAADVGWLDKINYVSVANIGLAYRNEDVNHAFAASGFLVPRKEGKRITACTWSSAKWAHVAPEGLTLLRTYIGRAGAEDWVRWSDEELAGAARKDLKDLQGIAAEPELVEISRCNRAMPQYPVGHMEQMRLLREQLARHLPEVQLCGAGYGGVGVPDCIRQGKEAAERLLAAVERIRKKDGL</sequence>
<dbReference type="RefSeq" id="WP_375353320.1">
    <property type="nucleotide sequence ID" value="NZ_JBHHMI010000002.1"/>
</dbReference>
<keyword evidence="14" id="KW-1185">Reference proteome</keyword>
<evidence type="ECO:0000259" key="12">
    <source>
        <dbReference type="Pfam" id="PF01593"/>
    </source>
</evidence>
<reference evidence="13 14" key="1">
    <citation type="submission" date="2024-09" db="EMBL/GenBank/DDBJ databases">
        <title>Paenibacillus zeirhizospherea sp. nov., isolated from surface of the maize (Zea mays) roots in a horticulture field, Hungary.</title>
        <authorList>
            <person name="Marton D."/>
            <person name="Farkas M."/>
            <person name="Bedics A."/>
            <person name="Toth E."/>
            <person name="Tancsics A."/>
            <person name="Boka K."/>
            <person name="Maroti G."/>
            <person name="Kriszt B."/>
            <person name="Cserhati M."/>
        </authorList>
    </citation>
    <scope>NUCLEOTIDE SEQUENCE [LARGE SCALE GENOMIC DNA]</scope>
    <source>
        <strain evidence="13 14">KCTC 33519</strain>
    </source>
</reference>
<evidence type="ECO:0000256" key="3">
    <source>
        <dbReference type="ARBA" id="ARBA00004744"/>
    </source>
</evidence>
<evidence type="ECO:0000256" key="7">
    <source>
        <dbReference type="ARBA" id="ARBA00022630"/>
    </source>
</evidence>
<evidence type="ECO:0000256" key="4">
    <source>
        <dbReference type="ARBA" id="ARBA00008310"/>
    </source>
</evidence>
<dbReference type="Pfam" id="PF01593">
    <property type="entry name" value="Amino_oxidase"/>
    <property type="match status" value="1"/>
</dbReference>
<keyword evidence="11" id="KW-0963">Cytoplasm</keyword>
<dbReference type="Proteomes" id="UP001580346">
    <property type="component" value="Unassembled WGS sequence"/>
</dbReference>
<dbReference type="PANTHER" id="PTHR42923:SF3">
    <property type="entry name" value="PROTOPORPHYRINOGEN OXIDASE"/>
    <property type="match status" value="1"/>
</dbReference>
<dbReference type="NCBIfam" id="TIGR00562">
    <property type="entry name" value="proto_IX_ox"/>
    <property type="match status" value="1"/>
</dbReference>
<dbReference type="SUPFAM" id="SSF51905">
    <property type="entry name" value="FAD/NAD(P)-binding domain"/>
    <property type="match status" value="1"/>
</dbReference>
<proteinExistence type="inferred from homology"/>
<dbReference type="Gene3D" id="3.50.50.60">
    <property type="entry name" value="FAD/NAD(P)-binding domain"/>
    <property type="match status" value="1"/>
</dbReference>
<accession>A0ABV5ANK4</accession>
<protein>
    <recommendedName>
        <fullName evidence="6 11">Coproporphyrinogen III oxidase</fullName>
        <ecNumber evidence="5 11">1.3.3.15</ecNumber>
    </recommendedName>
</protein>
<comment type="catalytic activity">
    <reaction evidence="1">
        <text>coproporphyrinogen III + 3 O2 = coproporphyrin III + 3 H2O2</text>
        <dbReference type="Rhea" id="RHEA:43436"/>
        <dbReference type="ChEBI" id="CHEBI:15379"/>
        <dbReference type="ChEBI" id="CHEBI:16240"/>
        <dbReference type="ChEBI" id="CHEBI:57309"/>
        <dbReference type="ChEBI" id="CHEBI:131725"/>
        <dbReference type="EC" id="1.3.3.15"/>
    </reaction>
    <physiologicalReaction direction="left-to-right" evidence="1">
        <dbReference type="Rhea" id="RHEA:43437"/>
    </physiologicalReaction>
</comment>